<feature type="compositionally biased region" description="Low complexity" evidence="6">
    <location>
        <begin position="96"/>
        <end position="111"/>
    </location>
</feature>
<evidence type="ECO:0000256" key="4">
    <source>
        <dbReference type="ARBA" id="ARBA00023125"/>
    </source>
</evidence>
<dbReference type="PROSITE" id="PS50950">
    <property type="entry name" value="ZF_THAP"/>
    <property type="match status" value="1"/>
</dbReference>
<name>A0A8B7N0U6_HYAAZ</name>
<evidence type="ECO:0000256" key="1">
    <source>
        <dbReference type="ARBA" id="ARBA00022723"/>
    </source>
</evidence>
<protein>
    <submittedName>
        <fullName evidence="9">Uncharacterized protein LOC108664934</fullName>
    </submittedName>
</protein>
<dbReference type="SUPFAM" id="SSF57716">
    <property type="entry name" value="Glucocorticoid receptor-like (DNA-binding domain)"/>
    <property type="match status" value="1"/>
</dbReference>
<dbReference type="InterPro" id="IPR006612">
    <property type="entry name" value="THAP_Znf"/>
</dbReference>
<feature type="compositionally biased region" description="Basic and acidic residues" evidence="6">
    <location>
        <begin position="206"/>
        <end position="215"/>
    </location>
</feature>
<dbReference type="OrthoDB" id="6389550at2759"/>
<evidence type="ECO:0000256" key="6">
    <source>
        <dbReference type="SAM" id="MobiDB-lite"/>
    </source>
</evidence>
<dbReference type="GO" id="GO:0008270">
    <property type="term" value="F:zinc ion binding"/>
    <property type="evidence" value="ECO:0007669"/>
    <property type="project" value="UniProtKB-KW"/>
</dbReference>
<dbReference type="KEGG" id="hazt:108664934"/>
<dbReference type="InterPro" id="IPR021896">
    <property type="entry name" value="THAP9-like_HTH"/>
</dbReference>
<feature type="compositionally biased region" description="Acidic residues" evidence="6">
    <location>
        <begin position="119"/>
        <end position="164"/>
    </location>
</feature>
<dbReference type="GO" id="GO:0003677">
    <property type="term" value="F:DNA binding"/>
    <property type="evidence" value="ECO:0007669"/>
    <property type="project" value="UniProtKB-UniRule"/>
</dbReference>
<dbReference type="InterPro" id="IPR038441">
    <property type="entry name" value="THAP_Znf_sf"/>
</dbReference>
<dbReference type="Pfam" id="PF05485">
    <property type="entry name" value="THAP"/>
    <property type="match status" value="1"/>
</dbReference>
<keyword evidence="8" id="KW-1185">Reference proteome</keyword>
<feature type="region of interest" description="Disordered" evidence="6">
    <location>
        <begin position="83"/>
        <end position="221"/>
    </location>
</feature>
<dbReference type="Pfam" id="PF12017">
    <property type="entry name" value="Tnp_P_element"/>
    <property type="match status" value="1"/>
</dbReference>
<keyword evidence="1" id="KW-0479">Metal-binding</keyword>
<evidence type="ECO:0000256" key="5">
    <source>
        <dbReference type="PROSITE-ProRule" id="PRU00309"/>
    </source>
</evidence>
<reference evidence="9" key="1">
    <citation type="submission" date="2025-08" db="UniProtKB">
        <authorList>
            <consortium name="RefSeq"/>
        </authorList>
    </citation>
    <scope>IDENTIFICATION</scope>
    <source>
        <tissue evidence="9">Whole organism</tissue>
    </source>
</reference>
<keyword evidence="2 5" id="KW-0863">Zinc-finger</keyword>
<dbReference type="GeneID" id="108664934"/>
<dbReference type="SMART" id="SM00692">
    <property type="entry name" value="DM3"/>
    <property type="match status" value="1"/>
</dbReference>
<dbReference type="RefSeq" id="XP_018007123.1">
    <property type="nucleotide sequence ID" value="XM_018151634.2"/>
</dbReference>
<dbReference type="Proteomes" id="UP000694843">
    <property type="component" value="Unplaced"/>
</dbReference>
<keyword evidence="4 5" id="KW-0238">DNA-binding</keyword>
<evidence type="ECO:0000313" key="9">
    <source>
        <dbReference type="RefSeq" id="XP_018007123.1"/>
    </source>
</evidence>
<gene>
    <name evidence="9" type="primary">LOC108664934</name>
</gene>
<proteinExistence type="predicted"/>
<evidence type="ECO:0000313" key="8">
    <source>
        <dbReference type="Proteomes" id="UP000694843"/>
    </source>
</evidence>
<sequence>MPRTTCCVPGCCNRGTYPFPSDSELGKEWLAAIQRVNWTPKETSSICKEHFTSDDFLEEDGEISEQLKSSAVPSLFWWRDNKSPSDEKMAGSAAQKKAGNKNTANSAAAAAKTKKYEVPDDADFDEDEFQDAGAIEDSDEEYRGEEDEEDEEDEGMADDLDPDYDIVPSKPTRGAKRRSAGRPRGALTATSKRKLQDSADDALLQDSKRSRRDVPPEYPRQLNKAYKEISRLATRCQLLDAALKNKSYVTHRSRTLYQIGKYVLPHQLSFIEAQAVNSSLSPGLRRWSRRMRNISLGLHRHSRHAYNFMAKIFALPTEAELQKWGAQSETTSTEGDVACNNVTLTEAEALVDEATFDNLMSVIL</sequence>
<evidence type="ECO:0000256" key="2">
    <source>
        <dbReference type="ARBA" id="ARBA00022771"/>
    </source>
</evidence>
<dbReference type="SMART" id="SM00980">
    <property type="entry name" value="THAP"/>
    <property type="match status" value="1"/>
</dbReference>
<dbReference type="Gene3D" id="6.20.210.20">
    <property type="entry name" value="THAP domain"/>
    <property type="match status" value="1"/>
</dbReference>
<dbReference type="InterPro" id="IPR052224">
    <property type="entry name" value="THAP_domain_protein"/>
</dbReference>
<feature type="domain" description="THAP-type" evidence="7">
    <location>
        <begin position="1"/>
        <end position="76"/>
    </location>
</feature>
<dbReference type="PANTHER" id="PTHR46927">
    <property type="entry name" value="AGAP005574-PA"/>
    <property type="match status" value="1"/>
</dbReference>
<keyword evidence="3" id="KW-0862">Zinc</keyword>
<organism evidence="8 9">
    <name type="scientific">Hyalella azteca</name>
    <name type="common">Amphipod</name>
    <dbReference type="NCBI Taxonomy" id="294128"/>
    <lineage>
        <taxon>Eukaryota</taxon>
        <taxon>Metazoa</taxon>
        <taxon>Ecdysozoa</taxon>
        <taxon>Arthropoda</taxon>
        <taxon>Crustacea</taxon>
        <taxon>Multicrustacea</taxon>
        <taxon>Malacostraca</taxon>
        <taxon>Eumalacostraca</taxon>
        <taxon>Peracarida</taxon>
        <taxon>Amphipoda</taxon>
        <taxon>Senticaudata</taxon>
        <taxon>Talitrida</taxon>
        <taxon>Talitroidea</taxon>
        <taxon>Hyalellidae</taxon>
        <taxon>Hyalella</taxon>
    </lineage>
</organism>
<dbReference type="PANTHER" id="PTHR46927:SF3">
    <property type="entry name" value="THAP-TYPE DOMAIN-CONTAINING PROTEIN"/>
    <property type="match status" value="1"/>
</dbReference>
<dbReference type="AlphaFoldDB" id="A0A8B7N0U6"/>
<accession>A0A8B7N0U6</accession>
<evidence type="ECO:0000256" key="3">
    <source>
        <dbReference type="ARBA" id="ARBA00022833"/>
    </source>
</evidence>
<dbReference type="OMA" id="ERCEEWI"/>
<evidence type="ECO:0000259" key="7">
    <source>
        <dbReference type="PROSITE" id="PS50950"/>
    </source>
</evidence>